<dbReference type="AlphaFoldDB" id="A0A3L8SUM7"/>
<sequence>MQGYQKRLLVRHSWGYVYFPDSVLLKLIDPLSGLDSEPVAVFGFPSAGAKSYKPDMLQLWFSSGWAEPSPAMRKELCPGIYMEVMILLFRRKTMEKIKMLLLGILKVLSYDSLNVCHRKSSNTPKTGTMLSGVVANESYYYYYYHYYYYY</sequence>
<name>A0A3L8SUM7_CHLGU</name>
<gene>
    <name evidence="1" type="ORF">DV515_00002563</name>
</gene>
<evidence type="ECO:0000313" key="2">
    <source>
        <dbReference type="Proteomes" id="UP000276834"/>
    </source>
</evidence>
<organism evidence="1 2">
    <name type="scientific">Chloebia gouldiae</name>
    <name type="common">Gouldian finch</name>
    <name type="synonym">Erythrura gouldiae</name>
    <dbReference type="NCBI Taxonomy" id="44316"/>
    <lineage>
        <taxon>Eukaryota</taxon>
        <taxon>Metazoa</taxon>
        <taxon>Chordata</taxon>
        <taxon>Craniata</taxon>
        <taxon>Vertebrata</taxon>
        <taxon>Euteleostomi</taxon>
        <taxon>Archelosauria</taxon>
        <taxon>Archosauria</taxon>
        <taxon>Dinosauria</taxon>
        <taxon>Saurischia</taxon>
        <taxon>Theropoda</taxon>
        <taxon>Coelurosauria</taxon>
        <taxon>Aves</taxon>
        <taxon>Neognathae</taxon>
        <taxon>Neoaves</taxon>
        <taxon>Telluraves</taxon>
        <taxon>Australaves</taxon>
        <taxon>Passeriformes</taxon>
        <taxon>Passeroidea</taxon>
        <taxon>Passeridae</taxon>
        <taxon>Chloebia</taxon>
    </lineage>
</organism>
<dbReference type="Proteomes" id="UP000276834">
    <property type="component" value="Unassembled WGS sequence"/>
</dbReference>
<evidence type="ECO:0000313" key="1">
    <source>
        <dbReference type="EMBL" id="RLW09012.1"/>
    </source>
</evidence>
<reference evidence="1 2" key="1">
    <citation type="journal article" date="2018" name="Proc. R. Soc. B">
        <title>A non-coding region near Follistatin controls head colour polymorphism in the Gouldian finch.</title>
        <authorList>
            <person name="Toomey M.B."/>
            <person name="Marques C.I."/>
            <person name="Andrade P."/>
            <person name="Araujo P.M."/>
            <person name="Sabatino S."/>
            <person name="Gazda M.A."/>
            <person name="Afonso S."/>
            <person name="Lopes R.J."/>
            <person name="Corbo J.C."/>
            <person name="Carneiro M."/>
        </authorList>
    </citation>
    <scope>NUCLEOTIDE SEQUENCE [LARGE SCALE GENOMIC DNA]</scope>
    <source>
        <strain evidence="1">Red01</strain>
        <tissue evidence="1">Muscle</tissue>
    </source>
</reference>
<keyword evidence="2" id="KW-1185">Reference proteome</keyword>
<comment type="caution">
    <text evidence="1">The sequence shown here is derived from an EMBL/GenBank/DDBJ whole genome shotgun (WGS) entry which is preliminary data.</text>
</comment>
<protein>
    <submittedName>
        <fullName evidence="1">Uncharacterized protein</fullName>
    </submittedName>
</protein>
<dbReference type="EMBL" id="QUSF01000005">
    <property type="protein sequence ID" value="RLW09012.1"/>
    <property type="molecule type" value="Genomic_DNA"/>
</dbReference>
<proteinExistence type="predicted"/>
<accession>A0A3L8SUM7</accession>